<dbReference type="Proteomes" id="UP000028038">
    <property type="component" value="Unassembled WGS sequence"/>
</dbReference>
<gene>
    <name evidence="1" type="ORF">AB05_1821</name>
</gene>
<proteinExistence type="predicted"/>
<dbReference type="EMBL" id="JOSS01000030">
    <property type="protein sequence ID" value="KEO31795.1"/>
    <property type="molecule type" value="Genomic_DNA"/>
</dbReference>
<evidence type="ECO:0000313" key="1">
    <source>
        <dbReference type="EMBL" id="KEO31795.1"/>
    </source>
</evidence>
<reference evidence="1 2" key="1">
    <citation type="submission" date="2014-06" db="EMBL/GenBank/DDBJ databases">
        <title>Genetic Variability of E. coli after antibiotic treatment.</title>
        <authorList>
            <person name="Silbergeld E."/>
            <person name="Coles C."/>
            <person name="Seidman J.C."/>
            <person name="You Y."/>
            <person name="George J."/>
            <person name="Nadendla S."/>
            <person name="Daugherty S.C."/>
            <person name="Nagaraj S."/>
            <person name="Ott S."/>
            <person name="Klega K."/>
            <person name="Rasko D."/>
        </authorList>
    </citation>
    <scope>NUCLEOTIDE SEQUENCE [LARGE SCALE GENOMIC DNA]</scope>
    <source>
        <strain evidence="1 2">2-460-02_S1_C1</strain>
    </source>
</reference>
<protein>
    <submittedName>
        <fullName evidence="1">Putative membrane protein</fullName>
    </submittedName>
</protein>
<name>A0A836NDF7_ECOLX</name>
<accession>A0A836NDF7</accession>
<dbReference type="AlphaFoldDB" id="A0A836NDF7"/>
<comment type="caution">
    <text evidence="1">The sequence shown here is derived from an EMBL/GenBank/DDBJ whole genome shotgun (WGS) entry which is preliminary data.</text>
</comment>
<organism evidence="1 2">
    <name type="scientific">Escherichia coli 2-460-02_S1_C1</name>
    <dbReference type="NCBI Taxonomy" id="1444044"/>
    <lineage>
        <taxon>Bacteria</taxon>
        <taxon>Pseudomonadati</taxon>
        <taxon>Pseudomonadota</taxon>
        <taxon>Gammaproteobacteria</taxon>
        <taxon>Enterobacterales</taxon>
        <taxon>Enterobacteriaceae</taxon>
        <taxon>Escherichia</taxon>
    </lineage>
</organism>
<evidence type="ECO:0000313" key="2">
    <source>
        <dbReference type="Proteomes" id="UP000028038"/>
    </source>
</evidence>
<sequence>MVYRMAESFNSHPDVEQLYHCITVINVPGRIATAGYDI</sequence>